<gene>
    <name evidence="2" type="primary">C2H10orf62</name>
</gene>
<evidence type="ECO:0000313" key="3">
    <source>
        <dbReference type="Proteomes" id="UP000007648"/>
    </source>
</evidence>
<proteinExistence type="predicted"/>
<dbReference type="AlphaFoldDB" id="A0A7N4PA35"/>
<keyword evidence="3" id="KW-1185">Reference proteome</keyword>
<feature type="region of interest" description="Disordered" evidence="1">
    <location>
        <begin position="192"/>
        <end position="215"/>
    </location>
</feature>
<reference evidence="2 3" key="1">
    <citation type="journal article" date="2011" name="Proc. Natl. Acad. Sci. U.S.A.">
        <title>Genetic diversity and population structure of the endangered marsupial Sarcophilus harrisii (Tasmanian devil).</title>
        <authorList>
            <person name="Miller W."/>
            <person name="Hayes V.M."/>
            <person name="Ratan A."/>
            <person name="Petersen D.C."/>
            <person name="Wittekindt N.E."/>
            <person name="Miller J."/>
            <person name="Walenz B."/>
            <person name="Knight J."/>
            <person name="Qi J."/>
            <person name="Zhao F."/>
            <person name="Wang Q."/>
            <person name="Bedoya-Reina O.C."/>
            <person name="Katiyar N."/>
            <person name="Tomsho L.P."/>
            <person name="Kasson L.M."/>
            <person name="Hardie R.A."/>
            <person name="Woodbridge P."/>
            <person name="Tindall E.A."/>
            <person name="Bertelsen M.F."/>
            <person name="Dixon D."/>
            <person name="Pyecroft S."/>
            <person name="Helgen K.M."/>
            <person name="Lesk A.M."/>
            <person name="Pringle T.H."/>
            <person name="Patterson N."/>
            <person name="Zhang Y."/>
            <person name="Kreiss A."/>
            <person name="Woods G.M."/>
            <person name="Jones M.E."/>
            <person name="Schuster S.C."/>
        </authorList>
    </citation>
    <scope>NUCLEOTIDE SEQUENCE [LARGE SCALE GENOMIC DNA]</scope>
</reference>
<dbReference type="GeneTree" id="ENSGT00390000015820"/>
<dbReference type="InParanoid" id="A0A7N4PA35"/>
<reference evidence="2" key="3">
    <citation type="submission" date="2025-09" db="UniProtKB">
        <authorList>
            <consortium name="Ensembl"/>
        </authorList>
    </citation>
    <scope>IDENTIFICATION</scope>
</reference>
<evidence type="ECO:0000313" key="2">
    <source>
        <dbReference type="Ensembl" id="ENSSHAP00000035365.1"/>
    </source>
</evidence>
<dbReference type="InterPro" id="IPR037649">
    <property type="entry name" value="C10orf62"/>
</dbReference>
<name>A0A7N4PA35_SARHA</name>
<dbReference type="Proteomes" id="UP000007648">
    <property type="component" value="Unassembled WGS sequence"/>
</dbReference>
<dbReference type="PANTHER" id="PTHR23008:SF0">
    <property type="entry name" value="CHROMOSOME 10 OPEN READING FRAME 62"/>
    <property type="match status" value="1"/>
</dbReference>
<dbReference type="PANTHER" id="PTHR23008">
    <property type="entry name" value="CHROMOSOME 28 C10ORF62 HOMOLOG"/>
    <property type="match status" value="1"/>
</dbReference>
<dbReference type="Ensembl" id="ENSSHAT00000031056.1">
    <property type="protein sequence ID" value="ENSSHAP00000035365.1"/>
    <property type="gene ID" value="ENSSHAG00000031417.1"/>
</dbReference>
<sequence length="215" mass="24003">MLSPLRLIGSGSWRSPACKKESAVSAAIENKSDPWIKSHFSRLSDEKLCALLQEGGSGEAGSTHTNMQVETCTSRIREGKNADIRKEAYITRQRTSGSKVFKECHKESSKSNSADESAWASVASCVHEIDLTGHQLADSMLQRATRYQHSGHLETKDINKEELKALEEVEMKVKGNFLTRWESNMAGSSNTYHNHGYHSQSPRSRQTSHAYFNLT</sequence>
<protein>
    <submittedName>
        <fullName evidence="2">Uncharacterized protein</fullName>
    </submittedName>
</protein>
<reference evidence="2" key="2">
    <citation type="submission" date="2025-08" db="UniProtKB">
        <authorList>
            <consortium name="Ensembl"/>
        </authorList>
    </citation>
    <scope>IDENTIFICATION</scope>
</reference>
<evidence type="ECO:0000256" key="1">
    <source>
        <dbReference type="SAM" id="MobiDB-lite"/>
    </source>
</evidence>
<accession>A0A7N4PA35</accession>
<dbReference type="FunCoup" id="A0A7N4PA35">
    <property type="interactions" value="2"/>
</dbReference>
<organism evidence="2 3">
    <name type="scientific">Sarcophilus harrisii</name>
    <name type="common">Tasmanian devil</name>
    <name type="synonym">Sarcophilus laniarius</name>
    <dbReference type="NCBI Taxonomy" id="9305"/>
    <lineage>
        <taxon>Eukaryota</taxon>
        <taxon>Metazoa</taxon>
        <taxon>Chordata</taxon>
        <taxon>Craniata</taxon>
        <taxon>Vertebrata</taxon>
        <taxon>Euteleostomi</taxon>
        <taxon>Mammalia</taxon>
        <taxon>Metatheria</taxon>
        <taxon>Dasyuromorphia</taxon>
        <taxon>Dasyuridae</taxon>
        <taxon>Sarcophilus</taxon>
    </lineage>
</organism>
<dbReference type="Pfam" id="PF17729">
    <property type="entry name" value="DUF5569"/>
    <property type="match status" value="1"/>
</dbReference>